<evidence type="ECO:0000256" key="1">
    <source>
        <dbReference type="SAM" id="MobiDB-lite"/>
    </source>
</evidence>
<keyword evidence="2" id="KW-0812">Transmembrane</keyword>
<keyword evidence="4" id="KW-1185">Reference proteome</keyword>
<dbReference type="AlphaFoldDB" id="A0A8J2L8G6"/>
<proteinExistence type="predicted"/>
<dbReference type="EMBL" id="CAJVCH010545959">
    <property type="protein sequence ID" value="CAG7828053.1"/>
    <property type="molecule type" value="Genomic_DNA"/>
</dbReference>
<feature type="region of interest" description="Disordered" evidence="1">
    <location>
        <begin position="1"/>
        <end position="20"/>
    </location>
</feature>
<keyword evidence="2" id="KW-1133">Transmembrane helix</keyword>
<gene>
    <name evidence="3" type="ORF">AFUS01_LOCUS38004</name>
</gene>
<feature type="transmembrane region" description="Helical" evidence="2">
    <location>
        <begin position="66"/>
        <end position="86"/>
    </location>
</feature>
<protein>
    <submittedName>
        <fullName evidence="3">Uncharacterized protein</fullName>
    </submittedName>
</protein>
<name>A0A8J2L8G6_9HEXA</name>
<evidence type="ECO:0000256" key="2">
    <source>
        <dbReference type="SAM" id="Phobius"/>
    </source>
</evidence>
<comment type="caution">
    <text evidence="3">The sequence shown here is derived from an EMBL/GenBank/DDBJ whole genome shotgun (WGS) entry which is preliminary data.</text>
</comment>
<accession>A0A8J2L8G6</accession>
<feature type="compositionally biased region" description="Polar residues" evidence="1">
    <location>
        <begin position="8"/>
        <end position="20"/>
    </location>
</feature>
<keyword evidence="2" id="KW-0472">Membrane</keyword>
<organism evidence="3 4">
    <name type="scientific">Allacma fusca</name>
    <dbReference type="NCBI Taxonomy" id="39272"/>
    <lineage>
        <taxon>Eukaryota</taxon>
        <taxon>Metazoa</taxon>
        <taxon>Ecdysozoa</taxon>
        <taxon>Arthropoda</taxon>
        <taxon>Hexapoda</taxon>
        <taxon>Collembola</taxon>
        <taxon>Symphypleona</taxon>
        <taxon>Sminthuridae</taxon>
        <taxon>Allacma</taxon>
    </lineage>
</organism>
<dbReference type="Proteomes" id="UP000708208">
    <property type="component" value="Unassembled WGS sequence"/>
</dbReference>
<evidence type="ECO:0000313" key="4">
    <source>
        <dbReference type="Proteomes" id="UP000708208"/>
    </source>
</evidence>
<reference evidence="3" key="1">
    <citation type="submission" date="2021-06" db="EMBL/GenBank/DDBJ databases">
        <authorList>
            <person name="Hodson N. C."/>
            <person name="Mongue J. A."/>
            <person name="Jaron S. K."/>
        </authorList>
    </citation>
    <scope>NUCLEOTIDE SEQUENCE</scope>
</reference>
<evidence type="ECO:0000313" key="3">
    <source>
        <dbReference type="EMBL" id="CAG7828053.1"/>
    </source>
</evidence>
<sequence>MPERQDEFSSSDNPNGRLTNAESFPLLFNQRYQTGRSGSTVTAHSLLSTVTPKSEAELRKHKIGRIIFLTFLIMSATFLIFFPPLYNHFMNPGKVKKAYEASHRNMYLDELKCRCERKKNDRQIPKEVSLSIRTKYDTYKIPLTLEGTTCSPILRSNVSECAEWGRNNSASSACKYKKVLGTVASIFPDIKHGME</sequence>